<dbReference type="Proteomes" id="UP000478052">
    <property type="component" value="Unassembled WGS sequence"/>
</dbReference>
<evidence type="ECO:0000313" key="2">
    <source>
        <dbReference type="Proteomes" id="UP000478052"/>
    </source>
</evidence>
<protein>
    <submittedName>
        <fullName evidence="1">RNase H domain-containing protein</fullName>
    </submittedName>
</protein>
<dbReference type="AlphaFoldDB" id="A0A6G0ZJD8"/>
<keyword evidence="2" id="KW-1185">Reference proteome</keyword>
<evidence type="ECO:0000313" key="1">
    <source>
        <dbReference type="EMBL" id="KAF0771091.1"/>
    </source>
</evidence>
<sequence length="79" mass="8881">MIINDSLSILTALKNLWPKNKISQKSQCELIDAQKIIEFMWVGIFIYVGINGNEKADEAVFLATNNLTNNTIDKIGIIQ</sequence>
<gene>
    <name evidence="1" type="ORF">FWK35_00012548</name>
</gene>
<dbReference type="EMBL" id="VUJU01000338">
    <property type="protein sequence ID" value="KAF0771091.1"/>
    <property type="molecule type" value="Genomic_DNA"/>
</dbReference>
<reference evidence="1 2" key="1">
    <citation type="submission" date="2019-08" db="EMBL/GenBank/DDBJ databases">
        <title>Whole genome of Aphis craccivora.</title>
        <authorList>
            <person name="Voronova N.V."/>
            <person name="Shulinski R.S."/>
            <person name="Bandarenka Y.V."/>
            <person name="Zhorov D.G."/>
            <person name="Warner D."/>
        </authorList>
    </citation>
    <scope>NUCLEOTIDE SEQUENCE [LARGE SCALE GENOMIC DNA]</scope>
    <source>
        <strain evidence="1">180601</strain>
        <tissue evidence="1">Whole Body</tissue>
    </source>
</reference>
<comment type="caution">
    <text evidence="1">The sequence shown here is derived from an EMBL/GenBank/DDBJ whole genome shotgun (WGS) entry which is preliminary data.</text>
</comment>
<accession>A0A6G0ZJD8</accession>
<dbReference type="OrthoDB" id="6628071at2759"/>
<name>A0A6G0ZJD8_APHCR</name>
<proteinExistence type="predicted"/>
<organism evidence="1 2">
    <name type="scientific">Aphis craccivora</name>
    <name type="common">Cowpea aphid</name>
    <dbReference type="NCBI Taxonomy" id="307492"/>
    <lineage>
        <taxon>Eukaryota</taxon>
        <taxon>Metazoa</taxon>
        <taxon>Ecdysozoa</taxon>
        <taxon>Arthropoda</taxon>
        <taxon>Hexapoda</taxon>
        <taxon>Insecta</taxon>
        <taxon>Pterygota</taxon>
        <taxon>Neoptera</taxon>
        <taxon>Paraneoptera</taxon>
        <taxon>Hemiptera</taxon>
        <taxon>Sternorrhyncha</taxon>
        <taxon>Aphidomorpha</taxon>
        <taxon>Aphidoidea</taxon>
        <taxon>Aphididae</taxon>
        <taxon>Aphidini</taxon>
        <taxon>Aphis</taxon>
        <taxon>Aphis</taxon>
    </lineage>
</organism>